<feature type="domain" description="Sushi" evidence="10">
    <location>
        <begin position="682"/>
        <end position="743"/>
    </location>
</feature>
<dbReference type="InterPro" id="IPR001881">
    <property type="entry name" value="EGF-like_Ca-bd_dom"/>
</dbReference>
<dbReference type="Pfam" id="PF00084">
    <property type="entry name" value="Sushi"/>
    <property type="match status" value="2"/>
</dbReference>
<dbReference type="InterPro" id="IPR000742">
    <property type="entry name" value="EGF"/>
</dbReference>
<protein>
    <submittedName>
        <fullName evidence="11">Uncharacterized protein</fullName>
    </submittedName>
</protein>
<dbReference type="PROSITE" id="PS00010">
    <property type="entry name" value="ASX_HYDROXYL"/>
    <property type="match status" value="2"/>
</dbReference>
<dbReference type="Gene3D" id="2.10.25.10">
    <property type="entry name" value="Laminin"/>
    <property type="match status" value="2"/>
</dbReference>
<feature type="compositionally biased region" description="Low complexity" evidence="7">
    <location>
        <begin position="1639"/>
        <end position="1656"/>
    </location>
</feature>
<dbReference type="InterPro" id="IPR000421">
    <property type="entry name" value="FA58C"/>
</dbReference>
<feature type="region of interest" description="Disordered" evidence="7">
    <location>
        <begin position="1509"/>
        <end position="1546"/>
    </location>
</feature>
<dbReference type="Gene3D" id="2.60.120.260">
    <property type="entry name" value="Galactose-binding domain-like"/>
    <property type="match status" value="11"/>
</dbReference>
<dbReference type="Gene3D" id="2.10.70.10">
    <property type="entry name" value="Complement Module, domain 1"/>
    <property type="match status" value="2"/>
</dbReference>
<dbReference type="PROSITE" id="PS01187">
    <property type="entry name" value="EGF_CA"/>
    <property type="match status" value="2"/>
</dbReference>
<evidence type="ECO:0000256" key="3">
    <source>
        <dbReference type="ARBA" id="ARBA00022737"/>
    </source>
</evidence>
<evidence type="ECO:0000256" key="5">
    <source>
        <dbReference type="PROSITE-ProRule" id="PRU00076"/>
    </source>
</evidence>
<dbReference type="Pfam" id="PF14670">
    <property type="entry name" value="FXa_inhibition"/>
    <property type="match status" value="1"/>
</dbReference>
<dbReference type="PROSITE" id="PS50026">
    <property type="entry name" value="EGF_3"/>
    <property type="match status" value="1"/>
</dbReference>
<dbReference type="Pfam" id="PF00754">
    <property type="entry name" value="F5_F8_type_C"/>
    <property type="match status" value="6"/>
</dbReference>
<dbReference type="PROSITE" id="PS01186">
    <property type="entry name" value="EGF_2"/>
    <property type="match status" value="1"/>
</dbReference>
<feature type="region of interest" description="Disordered" evidence="7">
    <location>
        <begin position="1634"/>
        <end position="1670"/>
    </location>
</feature>
<dbReference type="SUPFAM" id="SSF57535">
    <property type="entry name" value="Complement control module/SCR domain"/>
    <property type="match status" value="2"/>
</dbReference>
<sequence>MESGAIPDSSITASSYRNYNANLAPYHARLNAGWGGWVAHRNHIGQWLQVFPGNTNRTTPVTNLLNYSVDARFVRFLPQSWNLHISMRVEVLGCNSTAALPACLNPLGMESGAIPNDSITASSYYDHDLAPYLGRFNGVAGGAAWAASTNAIGQWLQVDLGGLKRVRVTIIQGRGISNEWVRSYKLQYSTDGNSFRTYTDNDGSDMVDLGEMKRVTSTIIQGRPTDDQWVTSYKLEYSTDRITWTTYVGNNGSEMVFPGNVDRNTPVTNLLDIPVDARYVRFVVQSWQWQIAMRVEIMGCNTTAVAPVCPRLLGMESGAIPDDSITASSTNGNIFLPYYGRLNSMVEGGAWIAKYSTVGQWLQVFPGAFDRTYPVTNLLDNPVDARHVRFVVQSWYGGHIAMRVEIVGCNTTVAPLQACPHVLGMESGAIPDGSITASSFLNAFFEPDHGRLNGGNNAWIAKHAIIGEWLQVFPGNADRSLPVTNLLNNPVDARYVRFVPQTWHGNIAMRVEIVGCNTTTCSITKHVESDTGNMTWDLPMFITSPFIFEVKFNTSDNNEFSLIDLYSWDENDDSQNPLNQDRYSIRLKIFRSKIRRITSDGGIDNVASYFSTDITSGEEFRRFWICWSKGGSVGVGRAGEVEPFMGWTDPHPFIGDNIRVGYAIENVAGDFMFNCTQDGFPGVCVDPPIQANTTGPVCDCPYLLGENCTYPCSPGYHVTSGDVITIKCRTDGSWTEPNHMCQDIDECLTSNGGCSQTCINTVGSYRCSCNEGFALDIGGHTCTACHPIPVGMESGAIPDSNIAASSSYSSSPSYHGRLNGVRGYGAWVAFNKSVGQWLQVDLGQMKHIAGTIIQGRHRSLNGVQFVTSYKLQYSADGSSWTTYAGSNGSDEVFPGNCDRNTSVTNLLDNPVDARYVRFLPQSWSGAIAMRVEITGCNSICSDPLGMEFGAIPDGSITASSSLRAWYGPYRGRLNIVSGGGAWVAKYNNIRQWLQVDLGEMKNVSGTIIQGQPTNNQWVTSYKLQYSTDRLSWTTYADNDGSEMVFPGNVDRNTPVTNLLDNPVDARYVRIVVLSWRLHIAMRVEIVGCDIGQLTNNQWVTSYKLQYSTDRLSWTTYADSDGSEMVFPGNVDRNTPVTNLLDNPVDARYVRFVVLSWRLHIAMRVEIVGCDIESCSITKHVEGETMTWDLPKVSSSPFIFEVKVNTSGSGYGLIYLYRRGDNTTKNQDGYRVKLTSGSSQIARATRDAGRDNVASYYSTDVDECSTLNGGCSQTCTNTVGSYNCSCIEWFTLDRDGHNCTASCSFKKHIVQSEHQEKGNLKTTPFIFEVKVSTSGEGFFVRLDNPERNGFRVEIKSGWSNVMRLGNNRGRVAREQTTDGFPGVCVDPPTQANTTGPVCDCPYLLGENCTYPCSPGFHVTSGDVITRTCTADGSWTEPEFFCQGNNIKFNSNLNNNSNCNKIITANYDVSYVPSSTNQLVPDHTTDQHSSSDGNFHYDHYRHADVDSFDYSDDEASSMSPMTTLPTLPPSTAEPTPPPPVFTTTQESTSKEPFLIEATTKSSKATATSTTTAIKSSRQTIAPSTNWFPTTQTSTVRLMDTSTMTTTDVMPTTSTTTVKTTTRFVFGDADVDSFDYSDDEVSSMSPMTTLPTLPPSTAEPTPPPPVFTTTQESTSKEPFLIEVISETKDMLAVLEAAADKLLEEAPPEGNMTHIRSDGVLTAVKKSIPDIGTVPISQDVGSIVFTKEDSLPEESIMKVVAFVEDPFVWSVEKTEVTSSVVMVTITKEKDLPDASNLQPNITVVVKQRVKFGTTSDTEEQYDDTLPTSYRQNLDDAGRSFPLTKVPSRDTNMKHHAMYIADGGQVPLLRFSVDDVDTELQVYFRFHDFPTEEEYDYTRTVKPPEVTDYDGFDMPFGLVYSNFNISFIPEMTMESGWLMVGVKRKVFTLQTAAVSCLMRENETQTWDNRRCQVLLT</sequence>
<dbReference type="Pfam" id="PF12248">
    <property type="entry name" value="Methyltransf_FA"/>
    <property type="match status" value="1"/>
</dbReference>
<dbReference type="InterPro" id="IPR008979">
    <property type="entry name" value="Galactose-bd-like_sf"/>
</dbReference>
<dbReference type="InterPro" id="IPR018097">
    <property type="entry name" value="EGF_Ca-bd_CS"/>
</dbReference>
<keyword evidence="4" id="KW-1015">Disulfide bond</keyword>
<dbReference type="SMART" id="SM00181">
    <property type="entry name" value="EGF"/>
    <property type="match status" value="2"/>
</dbReference>
<comment type="caution">
    <text evidence="5">Lacks conserved residue(s) required for the propagation of feature annotation.</text>
</comment>
<dbReference type="PROSITE" id="PS00018">
    <property type="entry name" value="EF_HAND_1"/>
    <property type="match status" value="1"/>
</dbReference>
<evidence type="ECO:0000256" key="7">
    <source>
        <dbReference type="SAM" id="MobiDB-lite"/>
    </source>
</evidence>
<keyword evidence="3" id="KW-0677">Repeat</keyword>
<feature type="domain" description="F5/8 type C" evidence="8">
    <location>
        <begin position="103"/>
        <end position="300"/>
    </location>
</feature>
<dbReference type="PROSITE" id="PS50022">
    <property type="entry name" value="FA58C_3"/>
    <property type="match status" value="6"/>
</dbReference>
<dbReference type="InterPro" id="IPR049883">
    <property type="entry name" value="NOTCH1_EGF-like"/>
</dbReference>
<dbReference type="SUPFAM" id="SSF57196">
    <property type="entry name" value="EGF/Laminin"/>
    <property type="match status" value="2"/>
</dbReference>
<dbReference type="SMART" id="SM00231">
    <property type="entry name" value="FA58C"/>
    <property type="match status" value="6"/>
</dbReference>
<feature type="domain" description="F5/8 type C" evidence="8">
    <location>
        <begin position="309"/>
        <end position="516"/>
    </location>
</feature>
<comment type="similarity">
    <text evidence="1">Belongs to the neurexin family.</text>
</comment>
<dbReference type="CDD" id="cd00033">
    <property type="entry name" value="CCP"/>
    <property type="match status" value="2"/>
</dbReference>
<keyword evidence="6" id="KW-0768">Sushi</keyword>
<dbReference type="InterPro" id="IPR018247">
    <property type="entry name" value="EF_Hand_1_Ca_BS"/>
</dbReference>
<dbReference type="FunFam" id="2.60.120.260:FF:000016">
    <property type="entry name" value="Contactin-associated protein-like 4 isoform 1"/>
    <property type="match status" value="1"/>
</dbReference>
<evidence type="ECO:0000313" key="11">
    <source>
        <dbReference type="EMBL" id="EEN48401.1"/>
    </source>
</evidence>
<reference evidence="11" key="1">
    <citation type="journal article" date="2008" name="Nature">
        <title>The amphioxus genome and the evolution of the chordate karyotype.</title>
        <authorList>
            <consortium name="US DOE Joint Genome Institute (JGI-PGF)"/>
            <person name="Putnam N.H."/>
            <person name="Butts T."/>
            <person name="Ferrier D.E.K."/>
            <person name="Furlong R.F."/>
            <person name="Hellsten U."/>
            <person name="Kawashima T."/>
            <person name="Robinson-Rechavi M."/>
            <person name="Shoguchi E."/>
            <person name="Terry A."/>
            <person name="Yu J.-K."/>
            <person name="Benito-Gutierrez E.L."/>
            <person name="Dubchak I."/>
            <person name="Garcia-Fernandez J."/>
            <person name="Gibson-Brown J.J."/>
            <person name="Grigoriev I.V."/>
            <person name="Horton A.C."/>
            <person name="de Jong P.J."/>
            <person name="Jurka J."/>
            <person name="Kapitonov V.V."/>
            <person name="Kohara Y."/>
            <person name="Kuroki Y."/>
            <person name="Lindquist E."/>
            <person name="Lucas S."/>
            <person name="Osoegawa K."/>
            <person name="Pennacchio L.A."/>
            <person name="Salamov A.A."/>
            <person name="Satou Y."/>
            <person name="Sauka-Spengler T."/>
            <person name="Schmutz J."/>
            <person name="Shin-I T."/>
            <person name="Toyoda A."/>
            <person name="Bronner-Fraser M."/>
            <person name="Fujiyama A."/>
            <person name="Holland L.Z."/>
            <person name="Holland P.W.H."/>
            <person name="Satoh N."/>
            <person name="Rokhsar D.S."/>
        </authorList>
    </citation>
    <scope>NUCLEOTIDE SEQUENCE [LARGE SCALE GENOMIC DNA]</scope>
    <source>
        <strain evidence="11">S238N-H82</strain>
        <tissue evidence="11">Testes</tissue>
    </source>
</reference>
<dbReference type="EMBL" id="GG666617">
    <property type="protein sequence ID" value="EEN48401.1"/>
    <property type="molecule type" value="Genomic_DNA"/>
</dbReference>
<dbReference type="PANTHER" id="PTHR24543">
    <property type="entry name" value="MULTICOPPER OXIDASE-RELATED"/>
    <property type="match status" value="1"/>
</dbReference>
<dbReference type="SMART" id="SM00032">
    <property type="entry name" value="CCP"/>
    <property type="match status" value="2"/>
</dbReference>
<feature type="domain" description="F5/8 type C" evidence="8">
    <location>
        <begin position="1"/>
        <end position="94"/>
    </location>
</feature>
<feature type="domain" description="F5/8 type C" evidence="8">
    <location>
        <begin position="940"/>
        <end position="1088"/>
    </location>
</feature>
<accession>C3ZG80</accession>
<feature type="compositionally biased region" description="Low complexity" evidence="7">
    <location>
        <begin position="1518"/>
        <end position="1531"/>
    </location>
</feature>
<dbReference type="SUPFAM" id="SSF49785">
    <property type="entry name" value="Galactose-binding domain-like"/>
    <property type="match status" value="8"/>
</dbReference>
<feature type="domain" description="F5/8 type C" evidence="8">
    <location>
        <begin position="1095"/>
        <end position="1169"/>
    </location>
</feature>
<evidence type="ECO:0000259" key="10">
    <source>
        <dbReference type="PROSITE" id="PS50923"/>
    </source>
</evidence>
<evidence type="ECO:0000259" key="9">
    <source>
        <dbReference type="PROSITE" id="PS50026"/>
    </source>
</evidence>
<feature type="domain" description="Sushi" evidence="10">
    <location>
        <begin position="1381"/>
        <end position="1442"/>
    </location>
</feature>
<dbReference type="PROSITE" id="PS01286">
    <property type="entry name" value="FA58C_2"/>
    <property type="match status" value="3"/>
</dbReference>
<dbReference type="InterPro" id="IPR000436">
    <property type="entry name" value="Sushi_SCR_CCP_dom"/>
</dbReference>
<feature type="domain" description="EGF-like" evidence="9">
    <location>
        <begin position="743"/>
        <end position="783"/>
    </location>
</feature>
<dbReference type="InParanoid" id="C3ZG80"/>
<dbReference type="FunFam" id="2.60.120.260:FF:000002">
    <property type="entry name" value="Coagulation factor VIII"/>
    <property type="match status" value="1"/>
</dbReference>
<evidence type="ECO:0000259" key="8">
    <source>
        <dbReference type="PROSITE" id="PS50022"/>
    </source>
</evidence>
<evidence type="ECO:0000256" key="4">
    <source>
        <dbReference type="ARBA" id="ARBA00023157"/>
    </source>
</evidence>
<evidence type="ECO:0000256" key="6">
    <source>
        <dbReference type="PROSITE-ProRule" id="PRU00302"/>
    </source>
</evidence>
<dbReference type="PANTHER" id="PTHR24543:SF291">
    <property type="entry name" value="SMOKE ALARM, ISOFORM D"/>
    <property type="match status" value="1"/>
</dbReference>
<dbReference type="CDD" id="cd00057">
    <property type="entry name" value="FA58C"/>
    <property type="match status" value="4"/>
</dbReference>
<gene>
    <name evidence="11" type="ORF">BRAFLDRAFT_67255</name>
</gene>
<dbReference type="GO" id="GO:0005509">
    <property type="term" value="F:calcium ion binding"/>
    <property type="evidence" value="ECO:0007669"/>
    <property type="project" value="InterPro"/>
</dbReference>
<organism>
    <name type="scientific">Branchiostoma floridae</name>
    <name type="common">Florida lancelet</name>
    <name type="synonym">Amphioxus</name>
    <dbReference type="NCBI Taxonomy" id="7739"/>
    <lineage>
        <taxon>Eukaryota</taxon>
        <taxon>Metazoa</taxon>
        <taxon>Chordata</taxon>
        <taxon>Cephalochordata</taxon>
        <taxon>Leptocardii</taxon>
        <taxon>Amphioxiformes</taxon>
        <taxon>Branchiostomatidae</taxon>
        <taxon>Branchiostoma</taxon>
    </lineage>
</organism>
<evidence type="ECO:0000256" key="2">
    <source>
        <dbReference type="ARBA" id="ARBA00022536"/>
    </source>
</evidence>
<dbReference type="InterPro" id="IPR022041">
    <property type="entry name" value="Methyltransf_FA"/>
</dbReference>
<keyword evidence="2 5" id="KW-0245">EGF-like domain</keyword>
<dbReference type="eggNOG" id="KOG3714">
    <property type="taxonomic scope" value="Eukaryota"/>
</dbReference>
<dbReference type="eggNOG" id="KOG1217">
    <property type="taxonomic scope" value="Eukaryota"/>
</dbReference>
<evidence type="ECO:0000256" key="1">
    <source>
        <dbReference type="ARBA" id="ARBA00010241"/>
    </source>
</evidence>
<proteinExistence type="inferred from homology"/>
<dbReference type="CDD" id="cd00054">
    <property type="entry name" value="EGF_CA"/>
    <property type="match status" value="2"/>
</dbReference>
<dbReference type="FunFam" id="2.10.25.10:FF:000240">
    <property type="entry name" value="Vitamin K-dependent protein S"/>
    <property type="match status" value="2"/>
</dbReference>
<name>C3ZG80_BRAFL</name>
<dbReference type="Pfam" id="PF07645">
    <property type="entry name" value="EGF_CA"/>
    <property type="match status" value="1"/>
</dbReference>
<dbReference type="InterPro" id="IPR000152">
    <property type="entry name" value="EGF-type_Asp/Asn_hydroxyl_site"/>
</dbReference>
<dbReference type="STRING" id="7739.C3ZG80"/>
<feature type="domain" description="F5/8 type C" evidence="8">
    <location>
        <begin position="785"/>
        <end position="936"/>
    </location>
</feature>
<dbReference type="InterPro" id="IPR035976">
    <property type="entry name" value="Sushi/SCR/CCP_sf"/>
</dbReference>
<dbReference type="PROSITE" id="PS50923">
    <property type="entry name" value="SUSHI"/>
    <property type="match status" value="2"/>
</dbReference>
<dbReference type="SMART" id="SM00179">
    <property type="entry name" value="EGF_CA"/>
    <property type="match status" value="2"/>
</dbReference>